<evidence type="ECO:0000256" key="9">
    <source>
        <dbReference type="ARBA" id="ARBA00037955"/>
    </source>
</evidence>
<evidence type="ECO:0000256" key="3">
    <source>
        <dbReference type="ARBA" id="ARBA00004947"/>
    </source>
</evidence>
<comment type="similarity">
    <text evidence="10">In the C-terminal section; belongs to the aldose epimerase family.</text>
</comment>
<keyword evidence="13" id="KW-0648">Protein biosynthesis</keyword>
<keyword evidence="6" id="KW-0299">Galactose metabolism</keyword>
<dbReference type="InterPro" id="IPR036291">
    <property type="entry name" value="NAD(P)-bd_dom_sf"/>
</dbReference>
<evidence type="ECO:0000256" key="2">
    <source>
        <dbReference type="ARBA" id="ARBA00001911"/>
    </source>
</evidence>
<dbReference type="STRING" id="68775.A0A5C3M945"/>
<organism evidence="13 14">
    <name type="scientific">Crucibulum laeve</name>
    <dbReference type="NCBI Taxonomy" id="68775"/>
    <lineage>
        <taxon>Eukaryota</taxon>
        <taxon>Fungi</taxon>
        <taxon>Dikarya</taxon>
        <taxon>Basidiomycota</taxon>
        <taxon>Agaricomycotina</taxon>
        <taxon>Agaricomycetes</taxon>
        <taxon>Agaricomycetidae</taxon>
        <taxon>Agaricales</taxon>
        <taxon>Agaricineae</taxon>
        <taxon>Nidulariaceae</taxon>
        <taxon>Crucibulum</taxon>
    </lineage>
</organism>
<evidence type="ECO:0000259" key="12">
    <source>
        <dbReference type="Pfam" id="PF01370"/>
    </source>
</evidence>
<feature type="compositionally biased region" description="Low complexity" evidence="11">
    <location>
        <begin position="592"/>
        <end position="615"/>
    </location>
</feature>
<dbReference type="GO" id="GO:0003746">
    <property type="term" value="F:translation elongation factor activity"/>
    <property type="evidence" value="ECO:0007669"/>
    <property type="project" value="UniProtKB-KW"/>
</dbReference>
<feature type="region of interest" description="Disordered" evidence="11">
    <location>
        <begin position="839"/>
        <end position="861"/>
    </location>
</feature>
<sequence length="1165" mass="130321">MVSLQPHLTSLLETLPPRPIEQEQFDELVEKTLEKVKSKASNEVKKQQWEYVLKSEVFKLAATEGKALQELDTNYYDDLRDRLDLVLMFTEHDACEQTFPFTVLQDLLETQTIASCSHIFSWIEARATRLTAGMVPQKGKALILLRTLNDLLRRLSKMGSTTIFCGRILTFLSGVFPLGERSGVNLRGEYGPTWDNVEFKDKMKVGEEDAEMKVEDVPEADKMDVDSEVKKSSSSETDKKEDFYNTFWSLQLPFSKPPLFSSKETFPEFREAVNKVIPVVKEATAKERAMMGSRTGTGTVSLKRKRDADDEESNTNEYFFAKFLTSPDLLDLEIADTHFRRQFLFQLLILLNHLLAFTKAAKANWATTRNRSLQMDFTLDVEDAKWVQETITRIVEELKQTAPNGRLFSETVNTIIDREKNWVKWKNELCAPFDKEPWFAEVAGNKVSLFESTKAVRENMRVPPEDWKWRLGSEPLTEIWDMGYRDLWDLQNPFQPGDIKDFVKKIKQEDARTEMRKTTLMKTAQRLADARAKATAAAKPSEPPSEDKESTAPMAMETSTSSSDSTLLAAPQPVSNPGSSPLHPSLPAKPGSPSKAVESSASPAPAPAVSAQLAPTPTPALAPAAAPTPAPVVLQLPADDQINKFEENKQRWAWLALRTARDQYLQHFGKIGTGDVVALLSEIEKEKEREKMRKEGAPDVVEEHGSESTAAASTVEPGDEPQPVDAQKSEADGDVKMDVRVGMHFTDLHMVIISRDRAKTPIGNRKTYRVAETSKDQIFLFYGITHIYLFTMSQDSAPLKNVLVTGGAGYIGSHVIYTLQKTRRYKVISLDNNHNSKPASLERVSQLSKSELPEDASEKDIQSTEIDSYKCDLTQPDQIRAVFEQYGKEGIWGVIHIAAYKAVGESTEIPLTYYVNNVSATIYLLQAMAEYDCTHFVYSSSATVYGTPPTIPIPESTRLQADSPYGKTKVMAETIINDLCHADKRWRAISLRYFNPAGAHPSGLIGEDPKGRPGNLLPLLAHMAIGRVKDATLKVFGNDYPTPDGTCVRDYLHILDLASGHVLALDALAEDSKVFDPKAGGFFKAYNLGKGKGVSVLQIVEAMRKATGFDYKYEIIGRRRGDVPDLTADPTLAETELGFKAPQDLETMCRDLWNWQTKNPMGYDN</sequence>
<dbReference type="Pfam" id="PF11957">
    <property type="entry name" value="efThoc1"/>
    <property type="match status" value="1"/>
</dbReference>
<dbReference type="NCBIfam" id="TIGR01179">
    <property type="entry name" value="galE"/>
    <property type="match status" value="1"/>
</dbReference>
<feature type="compositionally biased region" description="Low complexity" evidence="11">
    <location>
        <begin position="526"/>
        <end position="539"/>
    </location>
</feature>
<dbReference type="AlphaFoldDB" id="A0A5C3M945"/>
<comment type="function">
    <text evidence="8">Mutarotase converts alpha-aldose to the beta-anomer. It is active on D-glucose, L-arabinose, D-xylose, D-galactose, maltose and lactose.</text>
</comment>
<accession>A0A5C3M945</accession>
<evidence type="ECO:0000256" key="1">
    <source>
        <dbReference type="ARBA" id="ARBA00000083"/>
    </source>
</evidence>
<name>A0A5C3M945_9AGAR</name>
<dbReference type="Gene3D" id="3.40.50.720">
    <property type="entry name" value="NAD(P)-binding Rossmann-like Domain"/>
    <property type="match status" value="1"/>
</dbReference>
<evidence type="ECO:0000256" key="8">
    <source>
        <dbReference type="ARBA" id="ARBA00037676"/>
    </source>
</evidence>
<evidence type="ECO:0000256" key="5">
    <source>
        <dbReference type="ARBA" id="ARBA00023027"/>
    </source>
</evidence>
<keyword evidence="6" id="KW-0119">Carbohydrate metabolism</keyword>
<evidence type="ECO:0000256" key="10">
    <source>
        <dbReference type="ARBA" id="ARBA00038238"/>
    </source>
</evidence>
<evidence type="ECO:0000256" key="6">
    <source>
        <dbReference type="ARBA" id="ARBA00023144"/>
    </source>
</evidence>
<gene>
    <name evidence="13" type="ORF">BDQ12DRAFT_719996</name>
</gene>
<feature type="compositionally biased region" description="Basic and acidic residues" evidence="11">
    <location>
        <begin position="688"/>
        <end position="706"/>
    </location>
</feature>
<evidence type="ECO:0000256" key="11">
    <source>
        <dbReference type="SAM" id="MobiDB-lite"/>
    </source>
</evidence>
<keyword evidence="5" id="KW-0520">NAD</keyword>
<dbReference type="EMBL" id="ML213593">
    <property type="protein sequence ID" value="TFK41974.1"/>
    <property type="molecule type" value="Genomic_DNA"/>
</dbReference>
<comment type="pathway">
    <text evidence="3">Carbohydrate metabolism; galactose metabolism.</text>
</comment>
<comment type="pathway">
    <text evidence="4">Carbohydrate metabolism; hexose metabolism.</text>
</comment>
<feature type="domain" description="NAD-dependent epimerase/dehydratase" evidence="12">
    <location>
        <begin position="802"/>
        <end position="1071"/>
    </location>
</feature>
<comment type="catalytic activity">
    <reaction evidence="1">
        <text>UDP-alpha-D-glucose = UDP-alpha-D-galactose</text>
        <dbReference type="Rhea" id="RHEA:22168"/>
        <dbReference type="ChEBI" id="CHEBI:58885"/>
        <dbReference type="ChEBI" id="CHEBI:66914"/>
        <dbReference type="EC" id="5.1.3.2"/>
    </reaction>
</comment>
<dbReference type="SUPFAM" id="SSF51735">
    <property type="entry name" value="NAD(P)-binding Rossmann-fold domains"/>
    <property type="match status" value="1"/>
</dbReference>
<evidence type="ECO:0000313" key="14">
    <source>
        <dbReference type="Proteomes" id="UP000308652"/>
    </source>
</evidence>
<comment type="cofactor">
    <cofactor evidence="2">
        <name>NAD(+)</name>
        <dbReference type="ChEBI" id="CHEBI:57540"/>
    </cofactor>
</comment>
<evidence type="ECO:0000256" key="4">
    <source>
        <dbReference type="ARBA" id="ARBA00005028"/>
    </source>
</evidence>
<dbReference type="OrthoDB" id="9402762at2759"/>
<feature type="compositionally biased region" description="Polar residues" evidence="11">
    <location>
        <begin position="839"/>
        <end position="849"/>
    </location>
</feature>
<evidence type="ECO:0000313" key="13">
    <source>
        <dbReference type="EMBL" id="TFK41974.1"/>
    </source>
</evidence>
<dbReference type="GO" id="GO:0005829">
    <property type="term" value="C:cytosol"/>
    <property type="evidence" value="ECO:0007669"/>
    <property type="project" value="TreeGrafter"/>
</dbReference>
<dbReference type="InterPro" id="IPR005886">
    <property type="entry name" value="UDP_G4E"/>
</dbReference>
<dbReference type="Proteomes" id="UP000308652">
    <property type="component" value="Unassembled WGS sequence"/>
</dbReference>
<dbReference type="PANTHER" id="PTHR43725:SF47">
    <property type="entry name" value="UDP-GLUCOSE 4-EPIMERASE"/>
    <property type="match status" value="1"/>
</dbReference>
<comment type="similarity">
    <text evidence="9">In the N-terminal section; belongs to the NAD(P)-dependent epimerase/dehydratase family.</text>
</comment>
<feature type="compositionally biased region" description="Pro residues" evidence="11">
    <location>
        <begin position="616"/>
        <end position="625"/>
    </location>
</feature>
<dbReference type="GO" id="GO:0006012">
    <property type="term" value="P:galactose metabolic process"/>
    <property type="evidence" value="ECO:0007669"/>
    <property type="project" value="UniProtKB-KW"/>
</dbReference>
<dbReference type="InterPro" id="IPR001509">
    <property type="entry name" value="Epimerase_deHydtase"/>
</dbReference>
<dbReference type="InterPro" id="IPR021861">
    <property type="entry name" value="THO_THOC1"/>
</dbReference>
<keyword evidence="14" id="KW-1185">Reference proteome</keyword>
<dbReference type="GO" id="GO:0003978">
    <property type="term" value="F:UDP-glucose 4-epimerase activity"/>
    <property type="evidence" value="ECO:0007669"/>
    <property type="project" value="UniProtKB-EC"/>
</dbReference>
<feature type="region of interest" description="Disordered" evidence="11">
    <location>
        <begin position="688"/>
        <end position="733"/>
    </location>
</feature>
<dbReference type="Pfam" id="PF01370">
    <property type="entry name" value="Epimerase"/>
    <property type="match status" value="1"/>
</dbReference>
<feature type="region of interest" description="Disordered" evidence="11">
    <location>
        <begin position="210"/>
        <end position="235"/>
    </location>
</feature>
<evidence type="ECO:0000256" key="7">
    <source>
        <dbReference type="ARBA" id="ARBA00023235"/>
    </source>
</evidence>
<protein>
    <submittedName>
        <fullName evidence="13">THO complex subunit 1 transcription elongation factor-domain-containing protein</fullName>
    </submittedName>
</protein>
<keyword evidence="7" id="KW-0413">Isomerase</keyword>
<feature type="region of interest" description="Disordered" evidence="11">
    <location>
        <begin position="526"/>
        <end position="625"/>
    </location>
</feature>
<keyword evidence="13" id="KW-0251">Elongation factor</keyword>
<proteinExistence type="inferred from homology"/>
<dbReference type="Gene3D" id="3.90.25.10">
    <property type="entry name" value="UDP-galactose 4-epimerase, domain 1"/>
    <property type="match status" value="1"/>
</dbReference>
<reference evidence="13 14" key="1">
    <citation type="journal article" date="2019" name="Nat. Ecol. Evol.">
        <title>Megaphylogeny resolves global patterns of mushroom evolution.</title>
        <authorList>
            <person name="Varga T."/>
            <person name="Krizsan K."/>
            <person name="Foldi C."/>
            <person name="Dima B."/>
            <person name="Sanchez-Garcia M."/>
            <person name="Sanchez-Ramirez S."/>
            <person name="Szollosi G.J."/>
            <person name="Szarkandi J.G."/>
            <person name="Papp V."/>
            <person name="Albert L."/>
            <person name="Andreopoulos W."/>
            <person name="Angelini C."/>
            <person name="Antonin V."/>
            <person name="Barry K.W."/>
            <person name="Bougher N.L."/>
            <person name="Buchanan P."/>
            <person name="Buyck B."/>
            <person name="Bense V."/>
            <person name="Catcheside P."/>
            <person name="Chovatia M."/>
            <person name="Cooper J."/>
            <person name="Damon W."/>
            <person name="Desjardin D."/>
            <person name="Finy P."/>
            <person name="Geml J."/>
            <person name="Haridas S."/>
            <person name="Hughes K."/>
            <person name="Justo A."/>
            <person name="Karasinski D."/>
            <person name="Kautmanova I."/>
            <person name="Kiss B."/>
            <person name="Kocsube S."/>
            <person name="Kotiranta H."/>
            <person name="LaButti K.M."/>
            <person name="Lechner B.E."/>
            <person name="Liimatainen K."/>
            <person name="Lipzen A."/>
            <person name="Lukacs Z."/>
            <person name="Mihaltcheva S."/>
            <person name="Morgado L.N."/>
            <person name="Niskanen T."/>
            <person name="Noordeloos M.E."/>
            <person name="Ohm R.A."/>
            <person name="Ortiz-Santana B."/>
            <person name="Ovrebo C."/>
            <person name="Racz N."/>
            <person name="Riley R."/>
            <person name="Savchenko A."/>
            <person name="Shiryaev A."/>
            <person name="Soop K."/>
            <person name="Spirin V."/>
            <person name="Szebenyi C."/>
            <person name="Tomsovsky M."/>
            <person name="Tulloss R.E."/>
            <person name="Uehling J."/>
            <person name="Grigoriev I.V."/>
            <person name="Vagvolgyi C."/>
            <person name="Papp T."/>
            <person name="Martin F.M."/>
            <person name="Miettinen O."/>
            <person name="Hibbett D.S."/>
            <person name="Nagy L.G."/>
        </authorList>
    </citation>
    <scope>NUCLEOTIDE SEQUENCE [LARGE SCALE GENOMIC DNA]</scope>
    <source>
        <strain evidence="13 14">CBS 166.37</strain>
    </source>
</reference>
<dbReference type="CDD" id="cd05247">
    <property type="entry name" value="UDP_G4E_1_SDR_e"/>
    <property type="match status" value="1"/>
</dbReference>
<dbReference type="PANTHER" id="PTHR43725">
    <property type="entry name" value="UDP-GLUCOSE 4-EPIMERASE"/>
    <property type="match status" value="1"/>
</dbReference>